<gene>
    <name evidence="1" type="ORF">PMAYCL1PPCAC_32356</name>
</gene>
<evidence type="ECO:0000313" key="2">
    <source>
        <dbReference type="Proteomes" id="UP001328107"/>
    </source>
</evidence>
<dbReference type="AlphaFoldDB" id="A0AAN5IG27"/>
<feature type="non-terminal residue" evidence="1">
    <location>
        <position position="1"/>
    </location>
</feature>
<reference evidence="2" key="1">
    <citation type="submission" date="2022-10" db="EMBL/GenBank/DDBJ databases">
        <title>Genome assembly of Pristionchus species.</title>
        <authorList>
            <person name="Yoshida K."/>
            <person name="Sommer R.J."/>
        </authorList>
    </citation>
    <scope>NUCLEOTIDE SEQUENCE [LARGE SCALE GENOMIC DNA]</scope>
    <source>
        <strain evidence="2">RS5460</strain>
    </source>
</reference>
<comment type="caution">
    <text evidence="1">The sequence shown here is derived from an EMBL/GenBank/DDBJ whole genome shotgun (WGS) entry which is preliminary data.</text>
</comment>
<protein>
    <submittedName>
        <fullName evidence="1">Uncharacterized protein</fullName>
    </submittedName>
</protein>
<dbReference type="EMBL" id="BTRK01000006">
    <property type="protein sequence ID" value="GMR62161.1"/>
    <property type="molecule type" value="Genomic_DNA"/>
</dbReference>
<dbReference type="Proteomes" id="UP001328107">
    <property type="component" value="Unassembled WGS sequence"/>
</dbReference>
<organism evidence="1 2">
    <name type="scientific">Pristionchus mayeri</name>
    <dbReference type="NCBI Taxonomy" id="1317129"/>
    <lineage>
        <taxon>Eukaryota</taxon>
        <taxon>Metazoa</taxon>
        <taxon>Ecdysozoa</taxon>
        <taxon>Nematoda</taxon>
        <taxon>Chromadorea</taxon>
        <taxon>Rhabditida</taxon>
        <taxon>Rhabditina</taxon>
        <taxon>Diplogasteromorpha</taxon>
        <taxon>Diplogasteroidea</taxon>
        <taxon>Neodiplogasteridae</taxon>
        <taxon>Pristionchus</taxon>
    </lineage>
</organism>
<keyword evidence="2" id="KW-1185">Reference proteome</keyword>
<accession>A0AAN5IG27</accession>
<name>A0AAN5IG27_9BILA</name>
<proteinExistence type="predicted"/>
<sequence length="68" mass="7637">VRLVHELEELGDHLQYELPVGAQEPRVLPDDVHDVGGDHRLNGIILILLFISSPTSDDEHDESLLVIF</sequence>
<evidence type="ECO:0000313" key="1">
    <source>
        <dbReference type="EMBL" id="GMR62161.1"/>
    </source>
</evidence>